<dbReference type="STRING" id="568069.A0A1J1HPJ3"/>
<evidence type="ECO:0000256" key="11">
    <source>
        <dbReference type="ARBA" id="ARBA00023128"/>
    </source>
</evidence>
<comment type="similarity">
    <text evidence="3">Belongs to the complex I NDUFB3 subunit family.</text>
</comment>
<dbReference type="AlphaFoldDB" id="A0A1J1HPJ3"/>
<evidence type="ECO:0000256" key="12">
    <source>
        <dbReference type="ARBA" id="ARBA00023136"/>
    </source>
</evidence>
<dbReference type="EMBL" id="CVRI01000006">
    <property type="protein sequence ID" value="CRK88398.1"/>
    <property type="molecule type" value="Genomic_DNA"/>
</dbReference>
<keyword evidence="16" id="KW-1185">Reference proteome</keyword>
<evidence type="ECO:0000256" key="4">
    <source>
        <dbReference type="ARBA" id="ARBA00018680"/>
    </source>
</evidence>
<reference evidence="15 16" key="1">
    <citation type="submission" date="2015-04" db="EMBL/GenBank/DDBJ databases">
        <authorList>
            <person name="Syromyatnikov M.Y."/>
            <person name="Popov V.N."/>
        </authorList>
    </citation>
    <scope>NUCLEOTIDE SEQUENCE [LARGE SCALE GENOMIC DNA]</scope>
</reference>
<evidence type="ECO:0000256" key="5">
    <source>
        <dbReference type="ARBA" id="ARBA00022448"/>
    </source>
</evidence>
<comment type="subcellular location">
    <subcellularLocation>
        <location evidence="2">Mitochondrion inner membrane</location>
        <topology evidence="2">Single-pass membrane protein</topology>
        <orientation evidence="2">Matrix side</orientation>
    </subcellularLocation>
</comment>
<keyword evidence="12" id="KW-0472">Membrane</keyword>
<accession>A0A1J1HPJ3</accession>
<dbReference type="GO" id="GO:0005743">
    <property type="term" value="C:mitochondrial inner membrane"/>
    <property type="evidence" value="ECO:0007669"/>
    <property type="project" value="UniProtKB-SubCell"/>
</dbReference>
<evidence type="ECO:0000313" key="16">
    <source>
        <dbReference type="Proteomes" id="UP000183832"/>
    </source>
</evidence>
<evidence type="ECO:0000256" key="10">
    <source>
        <dbReference type="ARBA" id="ARBA00022989"/>
    </source>
</evidence>
<evidence type="ECO:0000256" key="3">
    <source>
        <dbReference type="ARBA" id="ARBA00005667"/>
    </source>
</evidence>
<keyword evidence="8" id="KW-0999">Mitochondrion inner membrane</keyword>
<dbReference type="PANTHER" id="PTHR15082">
    <property type="entry name" value="NADH-UBIQUINONE OXIDOREDUCTASE B12 SUBUNIT"/>
    <property type="match status" value="1"/>
</dbReference>
<dbReference type="InterPro" id="IPR012576">
    <property type="entry name" value="NDUFB3"/>
</dbReference>
<sequence>MGGHDHHHEPYKVPNYKIYKVDAPELVQVEKSLARMGLKDPWLRNEVWRFDKKVFGTHGGRVTKLFFRGFPLGFGLFLATLGIEKALGIDWHNPRGLEKYKHHHGEGEHH</sequence>
<dbReference type="Proteomes" id="UP000183832">
    <property type="component" value="Unassembled WGS sequence"/>
</dbReference>
<keyword evidence="5" id="KW-0813">Transport</keyword>
<organism evidence="15 16">
    <name type="scientific">Clunio marinus</name>
    <dbReference type="NCBI Taxonomy" id="568069"/>
    <lineage>
        <taxon>Eukaryota</taxon>
        <taxon>Metazoa</taxon>
        <taxon>Ecdysozoa</taxon>
        <taxon>Arthropoda</taxon>
        <taxon>Hexapoda</taxon>
        <taxon>Insecta</taxon>
        <taxon>Pterygota</taxon>
        <taxon>Neoptera</taxon>
        <taxon>Endopterygota</taxon>
        <taxon>Diptera</taxon>
        <taxon>Nematocera</taxon>
        <taxon>Chironomoidea</taxon>
        <taxon>Chironomidae</taxon>
        <taxon>Clunio</taxon>
    </lineage>
</organism>
<proteinExistence type="inferred from homology"/>
<evidence type="ECO:0000256" key="6">
    <source>
        <dbReference type="ARBA" id="ARBA00022660"/>
    </source>
</evidence>
<dbReference type="OrthoDB" id="521512at2759"/>
<evidence type="ECO:0000256" key="13">
    <source>
        <dbReference type="ARBA" id="ARBA00030217"/>
    </source>
</evidence>
<keyword evidence="7" id="KW-0812">Transmembrane</keyword>
<dbReference type="GO" id="GO:0022900">
    <property type="term" value="P:electron transport chain"/>
    <property type="evidence" value="ECO:0007669"/>
    <property type="project" value="InterPro"/>
</dbReference>
<evidence type="ECO:0000256" key="2">
    <source>
        <dbReference type="ARBA" id="ARBA00004298"/>
    </source>
</evidence>
<dbReference type="GO" id="GO:0032981">
    <property type="term" value="P:mitochondrial respiratory chain complex I assembly"/>
    <property type="evidence" value="ECO:0007669"/>
    <property type="project" value="TreeGrafter"/>
</dbReference>
<dbReference type="PANTHER" id="PTHR15082:SF2">
    <property type="entry name" value="NADH DEHYDROGENASE [UBIQUINONE] 1 BETA SUBCOMPLEX SUBUNIT 3"/>
    <property type="match status" value="1"/>
</dbReference>
<evidence type="ECO:0000256" key="7">
    <source>
        <dbReference type="ARBA" id="ARBA00022692"/>
    </source>
</evidence>
<evidence type="ECO:0000256" key="9">
    <source>
        <dbReference type="ARBA" id="ARBA00022982"/>
    </source>
</evidence>
<gene>
    <name evidence="15" type="ORF">CLUMA_CG002175</name>
</gene>
<evidence type="ECO:0000256" key="1">
    <source>
        <dbReference type="ARBA" id="ARBA00003195"/>
    </source>
</evidence>
<keyword evidence="11" id="KW-0496">Mitochondrion</keyword>
<evidence type="ECO:0000256" key="14">
    <source>
        <dbReference type="ARBA" id="ARBA00032688"/>
    </source>
</evidence>
<protein>
    <recommendedName>
        <fullName evidence="4">NADH dehydrogenase [ubiquinone] 1 beta subcomplex subunit 3</fullName>
    </recommendedName>
    <alternativeName>
        <fullName evidence="13">Complex I-B12</fullName>
    </alternativeName>
    <alternativeName>
        <fullName evidence="14">NADH-ubiquinone oxidoreductase B12 subunit</fullName>
    </alternativeName>
</protein>
<keyword evidence="9" id="KW-0249">Electron transport</keyword>
<dbReference type="Pfam" id="PF08122">
    <property type="entry name" value="NDUF_B12"/>
    <property type="match status" value="1"/>
</dbReference>
<name>A0A1J1HPJ3_9DIPT</name>
<comment type="function">
    <text evidence="1">Accessory subunit of the mitochondrial membrane respiratory chain NADH dehydrogenase (Complex I), that is believed not to be involved in catalysis. Complex I functions in the transfer of electrons from NADH to the respiratory chain. The immediate electron acceptor for the enzyme is believed to be ubiquinone.</text>
</comment>
<evidence type="ECO:0000313" key="15">
    <source>
        <dbReference type="EMBL" id="CRK88398.1"/>
    </source>
</evidence>
<keyword evidence="6" id="KW-0679">Respiratory chain</keyword>
<keyword evidence="10" id="KW-1133">Transmembrane helix</keyword>
<evidence type="ECO:0000256" key="8">
    <source>
        <dbReference type="ARBA" id="ARBA00022792"/>
    </source>
</evidence>